<dbReference type="Proteomes" id="UP000230008">
    <property type="component" value="Plasmid pHDA2C.1"/>
</dbReference>
<dbReference type="Pfam" id="PF02387">
    <property type="entry name" value="IncFII_repA"/>
    <property type="match status" value="1"/>
</dbReference>
<dbReference type="NCBIfam" id="NF040977">
    <property type="entry name" value="RepA_IncFII_LM"/>
    <property type="match status" value="1"/>
</dbReference>
<protein>
    <recommendedName>
        <fullName evidence="1">Replication initiation protein</fullName>
    </recommendedName>
</protein>
<dbReference type="EMBL" id="CP017607">
    <property type="protein sequence ID" value="ATW30835.1"/>
    <property type="molecule type" value="Genomic_DNA"/>
</dbReference>
<dbReference type="InterPro" id="IPR003446">
    <property type="entry name" value="Plasmid_replication_init_RepA"/>
</dbReference>
<dbReference type="AlphaFoldDB" id="A0A2D3T4W2"/>
<dbReference type="RefSeq" id="WP_100103801.1">
    <property type="nucleotide sequence ID" value="NZ_CADIJH010000016.1"/>
</dbReference>
<keyword evidence="2" id="KW-0235">DNA replication</keyword>
<keyword evidence="3" id="KW-0614">Plasmid</keyword>
<geneLocation type="plasmid" evidence="4">
    <name>phda2c.1</name>
</geneLocation>
<accession>A0A2D3T4W2</accession>
<name>A0A2D3T4W2_9ENTR</name>
<gene>
    <name evidence="3" type="ORF">BJP41_09920</name>
</gene>
<reference evidence="4" key="1">
    <citation type="submission" date="2016-10" db="EMBL/GenBank/DDBJ databases">
        <authorList>
            <person name="Chevignon G."/>
        </authorList>
    </citation>
    <scope>NUCLEOTIDE SEQUENCE [LARGE SCALE GENOMIC DNA]</scope>
    <source>
        <strain evidence="4">A2C</strain>
        <plasmid evidence="4">phda2c.1</plasmid>
    </source>
</reference>
<evidence type="ECO:0000313" key="3">
    <source>
        <dbReference type="EMBL" id="ATW30835.1"/>
    </source>
</evidence>
<evidence type="ECO:0000256" key="1">
    <source>
        <dbReference type="ARBA" id="ARBA00019152"/>
    </source>
</evidence>
<evidence type="ECO:0000313" key="4">
    <source>
        <dbReference type="Proteomes" id="UP000230008"/>
    </source>
</evidence>
<evidence type="ECO:0000256" key="2">
    <source>
        <dbReference type="ARBA" id="ARBA00022705"/>
    </source>
</evidence>
<dbReference type="GO" id="GO:0006276">
    <property type="term" value="P:plasmid maintenance"/>
    <property type="evidence" value="ECO:0007669"/>
    <property type="project" value="InterPro"/>
</dbReference>
<organism evidence="3 4">
    <name type="scientific">Candidatus Williamhamiltonella defendens</name>
    <dbReference type="NCBI Taxonomy" id="138072"/>
    <lineage>
        <taxon>Bacteria</taxon>
        <taxon>Pseudomonadati</taxon>
        <taxon>Pseudomonadota</taxon>
        <taxon>Gammaproteobacteria</taxon>
        <taxon>Enterobacterales</taxon>
        <taxon>Enterobacteriaceae</taxon>
        <taxon>aphid secondary symbionts</taxon>
        <taxon>Candidatus Williamhamiltonella</taxon>
    </lineage>
</organism>
<reference evidence="4" key="2">
    <citation type="submission" date="2017-11" db="EMBL/GenBank/DDBJ databases">
        <title>PacBio sequencing of new strain of the secondary endosymbiont Candidatus Hamiltonella defensa.</title>
        <authorList>
            <person name="Strand M.R."/>
            <person name="Oliver K."/>
        </authorList>
    </citation>
    <scope>NUCLEOTIDE SEQUENCE [LARGE SCALE GENOMIC DNA]</scope>
    <source>
        <strain evidence="4">A2C</strain>
        <plasmid evidence="4">phda2c.1</plasmid>
    </source>
</reference>
<proteinExistence type="predicted"/>
<sequence length="279" mass="32222">MTRKSYVFNATPVFTPPASEKQRPAFIRYAMQCASDKDVARSELLYILQGNIPTRSRRLNEHRARALRAMALAMLYHFNIASGLVMASVEQLSDECGLSTVSDAGNKSITRASRLLTDFLEPMGFVHCEKVWDRIMESYIPKLITLTPLFFLLFDVSSEKLEKAQHQQMGWINKGLMEKGEESITLVEARRRAKEQHIKRAFEYRKSRHAMNKKRKLARRMAKLDEQTAKQTLLQKIIQRYSIVELNEMGPKGLRNQVNIEYHYLRKIASTPPPDIPVH</sequence>
<dbReference type="GO" id="GO:0006260">
    <property type="term" value="P:DNA replication"/>
    <property type="evidence" value="ECO:0007669"/>
    <property type="project" value="UniProtKB-KW"/>
</dbReference>